<organism evidence="2 3">
    <name type="scientific">Sphingobacterium phlebotomi</name>
    <dbReference type="NCBI Taxonomy" id="2605433"/>
    <lineage>
        <taxon>Bacteria</taxon>
        <taxon>Pseudomonadati</taxon>
        <taxon>Bacteroidota</taxon>
        <taxon>Sphingobacteriia</taxon>
        <taxon>Sphingobacteriales</taxon>
        <taxon>Sphingobacteriaceae</taxon>
        <taxon>Sphingobacterium</taxon>
    </lineage>
</organism>
<evidence type="ECO:0000313" key="3">
    <source>
        <dbReference type="Proteomes" id="UP000322362"/>
    </source>
</evidence>
<accession>A0A5D4H5L8</accession>
<gene>
    <name evidence="2" type="ORF">FXV77_12530</name>
</gene>
<evidence type="ECO:0000256" key="1">
    <source>
        <dbReference type="SAM" id="SignalP"/>
    </source>
</evidence>
<reference evidence="2 3" key="1">
    <citation type="submission" date="2019-08" db="EMBL/GenBank/DDBJ databases">
        <title>Phlebobacter frassis gen. nov. sp. nov., a new member of family Sphingobacteriaceae isolated from sand fly rearing media.</title>
        <authorList>
            <person name="Kakumanu M.L."/>
            <person name="Marayati B.F."/>
            <person name="Wada-Katsumata A."/>
            <person name="Wasserberg G."/>
            <person name="Schal C."/>
            <person name="Apperson C.S."/>
            <person name="Ponnusamy L."/>
        </authorList>
    </citation>
    <scope>NUCLEOTIDE SEQUENCE [LARGE SCALE GENOMIC DNA]</scope>
    <source>
        <strain evidence="2 3">SSI9</strain>
    </source>
</reference>
<dbReference type="Proteomes" id="UP000322362">
    <property type="component" value="Unassembled WGS sequence"/>
</dbReference>
<protein>
    <submittedName>
        <fullName evidence="2">Uncharacterized protein</fullName>
    </submittedName>
</protein>
<dbReference type="EMBL" id="VTAV01000008">
    <property type="protein sequence ID" value="TYR35543.1"/>
    <property type="molecule type" value="Genomic_DNA"/>
</dbReference>
<evidence type="ECO:0000313" key="2">
    <source>
        <dbReference type="EMBL" id="TYR35543.1"/>
    </source>
</evidence>
<proteinExistence type="predicted"/>
<dbReference type="RefSeq" id="WP_148919569.1">
    <property type="nucleotide sequence ID" value="NZ_VTAV01000008.1"/>
</dbReference>
<comment type="caution">
    <text evidence="2">The sequence shown here is derived from an EMBL/GenBank/DDBJ whole genome shotgun (WGS) entry which is preliminary data.</text>
</comment>
<sequence>MKKIILILAIVFSSMFSSYAYNQQSVTAYAGIPTNYAYMGVNINSYCTQLLLNCTWNMLATSGSVQAYDDILLAEYNWGPGGGDRYHSANGSYRYWGYIRVFIGADGSTGASGTATLTWW</sequence>
<feature type="chain" id="PRO_5022979417" evidence="1">
    <location>
        <begin position="21"/>
        <end position="120"/>
    </location>
</feature>
<keyword evidence="1" id="KW-0732">Signal</keyword>
<feature type="signal peptide" evidence="1">
    <location>
        <begin position="1"/>
        <end position="20"/>
    </location>
</feature>
<name>A0A5D4H5L8_9SPHI</name>
<keyword evidence="3" id="KW-1185">Reference proteome</keyword>
<dbReference type="AlphaFoldDB" id="A0A5D4H5L8"/>